<feature type="transmembrane region" description="Helical" evidence="1">
    <location>
        <begin position="21"/>
        <end position="43"/>
    </location>
</feature>
<name>A0A9X1HXZ8_9BACT</name>
<comment type="caution">
    <text evidence="2">The sequence shown here is derived from an EMBL/GenBank/DDBJ whole genome shotgun (WGS) entry which is preliminary data.</text>
</comment>
<keyword evidence="1" id="KW-0472">Membrane</keyword>
<dbReference type="Proteomes" id="UP001139409">
    <property type="component" value="Unassembled WGS sequence"/>
</dbReference>
<reference evidence="2" key="1">
    <citation type="submission" date="2021-09" db="EMBL/GenBank/DDBJ databases">
        <title>Fulvivirga sp. isolated from coastal sediment.</title>
        <authorList>
            <person name="Yu H."/>
        </authorList>
    </citation>
    <scope>NUCLEOTIDE SEQUENCE</scope>
    <source>
        <strain evidence="2">1062</strain>
    </source>
</reference>
<proteinExistence type="predicted"/>
<evidence type="ECO:0000256" key="1">
    <source>
        <dbReference type="SAM" id="Phobius"/>
    </source>
</evidence>
<keyword evidence="1" id="KW-0812">Transmembrane</keyword>
<accession>A0A9X1HXZ8</accession>
<keyword evidence="3" id="KW-1185">Reference proteome</keyword>
<dbReference type="RefSeq" id="WP_225699965.1">
    <property type="nucleotide sequence ID" value="NZ_JAIXNE010000009.1"/>
</dbReference>
<protein>
    <submittedName>
        <fullName evidence="2">Uncharacterized protein</fullName>
    </submittedName>
</protein>
<feature type="transmembrane region" description="Helical" evidence="1">
    <location>
        <begin position="49"/>
        <end position="69"/>
    </location>
</feature>
<dbReference type="AlphaFoldDB" id="A0A9X1HXZ8"/>
<evidence type="ECO:0000313" key="3">
    <source>
        <dbReference type="Proteomes" id="UP001139409"/>
    </source>
</evidence>
<dbReference type="EMBL" id="JAIXNE010000009">
    <property type="protein sequence ID" value="MCA6079103.1"/>
    <property type="molecule type" value="Genomic_DNA"/>
</dbReference>
<keyword evidence="1" id="KW-1133">Transmembrane helix</keyword>
<sequence length="173" mass="20187">MGNATQIDIKQEYLIPFHIRILGLFLLILGTVGTALSLYLLLTAGTYDWLLWLAPLLGILGAFIFYSHYRLQIDLKDRTYTVVTRIPFIKAGKPERFEHITKIYINEVKETTTYTTRAAMRYDSTNKLYKAFMKLNTGEKVHMDTDKIQEDLEARVKKYLEKLGDIYQPEREL</sequence>
<gene>
    <name evidence="2" type="ORF">LDX50_29800</name>
</gene>
<evidence type="ECO:0000313" key="2">
    <source>
        <dbReference type="EMBL" id="MCA6079103.1"/>
    </source>
</evidence>
<organism evidence="2 3">
    <name type="scientific">Fulvivirga sedimenti</name>
    <dbReference type="NCBI Taxonomy" id="2879465"/>
    <lineage>
        <taxon>Bacteria</taxon>
        <taxon>Pseudomonadati</taxon>
        <taxon>Bacteroidota</taxon>
        <taxon>Cytophagia</taxon>
        <taxon>Cytophagales</taxon>
        <taxon>Fulvivirgaceae</taxon>
        <taxon>Fulvivirga</taxon>
    </lineage>
</organism>